<gene>
    <name evidence="1" type="ORF">NPIL_136391</name>
</gene>
<evidence type="ECO:0000313" key="2">
    <source>
        <dbReference type="Proteomes" id="UP000887013"/>
    </source>
</evidence>
<evidence type="ECO:0000313" key="1">
    <source>
        <dbReference type="EMBL" id="GFU37174.1"/>
    </source>
</evidence>
<dbReference type="EMBL" id="BMAW01130958">
    <property type="protein sequence ID" value="GFU37174.1"/>
    <property type="molecule type" value="Genomic_DNA"/>
</dbReference>
<keyword evidence="2" id="KW-1185">Reference proteome</keyword>
<dbReference type="AlphaFoldDB" id="A0A8X6UPL8"/>
<dbReference type="OrthoDB" id="10413232at2759"/>
<name>A0A8X6UPL8_NEPPI</name>
<proteinExistence type="predicted"/>
<protein>
    <submittedName>
        <fullName evidence="1">Uncharacterized protein</fullName>
    </submittedName>
</protein>
<reference evidence="1" key="1">
    <citation type="submission" date="2020-08" db="EMBL/GenBank/DDBJ databases">
        <title>Multicomponent nature underlies the extraordinary mechanical properties of spider dragline silk.</title>
        <authorList>
            <person name="Kono N."/>
            <person name="Nakamura H."/>
            <person name="Mori M."/>
            <person name="Yoshida Y."/>
            <person name="Ohtoshi R."/>
            <person name="Malay A.D."/>
            <person name="Moran D.A.P."/>
            <person name="Tomita M."/>
            <person name="Numata K."/>
            <person name="Arakawa K."/>
        </authorList>
    </citation>
    <scope>NUCLEOTIDE SEQUENCE</scope>
</reference>
<comment type="caution">
    <text evidence="1">The sequence shown here is derived from an EMBL/GenBank/DDBJ whole genome shotgun (WGS) entry which is preliminary data.</text>
</comment>
<dbReference type="Proteomes" id="UP000887013">
    <property type="component" value="Unassembled WGS sequence"/>
</dbReference>
<accession>A0A8X6UPL8</accession>
<sequence length="107" mass="12499">MHPAIVCHPFTPAQLMWDMNTVSRPVLIFKVLRLLNSTFGVEVGCARDRLAGWSKGRVRTWRKRNAGTVGQHFNRDWTVIQRYTDAWVSPQENHFFVWMMGRRRGVG</sequence>
<organism evidence="1 2">
    <name type="scientific">Nephila pilipes</name>
    <name type="common">Giant wood spider</name>
    <name type="synonym">Nephila maculata</name>
    <dbReference type="NCBI Taxonomy" id="299642"/>
    <lineage>
        <taxon>Eukaryota</taxon>
        <taxon>Metazoa</taxon>
        <taxon>Ecdysozoa</taxon>
        <taxon>Arthropoda</taxon>
        <taxon>Chelicerata</taxon>
        <taxon>Arachnida</taxon>
        <taxon>Araneae</taxon>
        <taxon>Araneomorphae</taxon>
        <taxon>Entelegynae</taxon>
        <taxon>Araneoidea</taxon>
        <taxon>Nephilidae</taxon>
        <taxon>Nephila</taxon>
    </lineage>
</organism>